<protein>
    <recommendedName>
        <fullName evidence="4">Coiled-coil alpha-helical rod protein 1</fullName>
    </recommendedName>
    <alternativeName>
        <fullName evidence="10">Alpha-helical coiled-coil rod protein</fullName>
    </alternativeName>
</protein>
<keyword evidence="5" id="KW-0217">Developmental protein</keyword>
<dbReference type="GO" id="GO:0030154">
    <property type="term" value="P:cell differentiation"/>
    <property type="evidence" value="ECO:0007669"/>
    <property type="project" value="UniProtKB-KW"/>
</dbReference>
<organism evidence="12 13">
    <name type="scientific">Clarias magur</name>
    <name type="common">Asian catfish</name>
    <name type="synonym">Macropteronotus magur</name>
    <dbReference type="NCBI Taxonomy" id="1594786"/>
    <lineage>
        <taxon>Eukaryota</taxon>
        <taxon>Metazoa</taxon>
        <taxon>Chordata</taxon>
        <taxon>Craniata</taxon>
        <taxon>Vertebrata</taxon>
        <taxon>Euteleostomi</taxon>
        <taxon>Actinopterygii</taxon>
        <taxon>Neopterygii</taxon>
        <taxon>Teleostei</taxon>
        <taxon>Ostariophysi</taxon>
        <taxon>Siluriformes</taxon>
        <taxon>Clariidae</taxon>
        <taxon>Clarias</taxon>
    </lineage>
</organism>
<evidence type="ECO:0000256" key="6">
    <source>
        <dbReference type="ARBA" id="ARBA00022490"/>
    </source>
</evidence>
<keyword evidence="7" id="KW-0221">Differentiation</keyword>
<feature type="coiled-coil region" evidence="11">
    <location>
        <begin position="63"/>
        <end position="143"/>
    </location>
</feature>
<evidence type="ECO:0000256" key="7">
    <source>
        <dbReference type="ARBA" id="ARBA00022782"/>
    </source>
</evidence>
<name>A0A8J4TC64_CLAMG</name>
<evidence type="ECO:0000313" key="13">
    <source>
        <dbReference type="Proteomes" id="UP000727407"/>
    </source>
</evidence>
<dbReference type="GO" id="GO:0005814">
    <property type="term" value="C:centriole"/>
    <property type="evidence" value="ECO:0007669"/>
    <property type="project" value="TreeGrafter"/>
</dbReference>
<comment type="subcellular location">
    <subcellularLocation>
        <location evidence="3">Cytoplasm</location>
    </subcellularLocation>
    <subcellularLocation>
        <location evidence="2">Nucleus</location>
    </subcellularLocation>
</comment>
<proteinExistence type="predicted"/>
<accession>A0A8J4TC64</accession>
<dbReference type="GO" id="GO:0005634">
    <property type="term" value="C:nucleus"/>
    <property type="evidence" value="ECO:0007669"/>
    <property type="project" value="UniProtKB-SubCell"/>
</dbReference>
<evidence type="ECO:0000256" key="4">
    <source>
        <dbReference type="ARBA" id="ARBA00016468"/>
    </source>
</evidence>
<dbReference type="Gene3D" id="1.20.920.20">
    <property type="match status" value="1"/>
</dbReference>
<dbReference type="AlphaFoldDB" id="A0A8J4TC64"/>
<evidence type="ECO:0000256" key="9">
    <source>
        <dbReference type="ARBA" id="ARBA00023242"/>
    </source>
</evidence>
<dbReference type="InterPro" id="IPR009800">
    <property type="entry name" value="HCR"/>
</dbReference>
<dbReference type="GO" id="GO:0006611">
    <property type="term" value="P:protein export from nucleus"/>
    <property type="evidence" value="ECO:0007669"/>
    <property type="project" value="TreeGrafter"/>
</dbReference>
<comment type="caution">
    <text evidence="12">The sequence shown here is derived from an EMBL/GenBank/DDBJ whole genome shotgun (WGS) entry which is preliminary data.</text>
</comment>
<dbReference type="PANTHER" id="PTHR46822">
    <property type="entry name" value="COILED-COIL ALPHA-HELICAL ROD PROTEIN 1"/>
    <property type="match status" value="1"/>
</dbReference>
<dbReference type="GO" id="GO:0005737">
    <property type="term" value="C:cytoplasm"/>
    <property type="evidence" value="ECO:0007669"/>
    <property type="project" value="UniProtKB-SubCell"/>
</dbReference>
<evidence type="ECO:0000256" key="5">
    <source>
        <dbReference type="ARBA" id="ARBA00022473"/>
    </source>
</evidence>
<feature type="coiled-coil region" evidence="11">
    <location>
        <begin position="173"/>
        <end position="207"/>
    </location>
</feature>
<evidence type="ECO:0000256" key="8">
    <source>
        <dbReference type="ARBA" id="ARBA00023054"/>
    </source>
</evidence>
<sequence length="427" mass="49452">VTRASSPLLTPSHFTVTLTTTSVTPVCSAPSLPPRGPDPWTLLSHTRPENRRLLHTHQTHPSHTLLKEEMEELRRKVESLKEDLRERDSIISRQCIEREDLCAELKQSTQKLAELQTESVLQREQWERQQHNSKKELHRLQKDTQEQMQQMCERHAAEVSALTLTGSELQNTLHTLTQEVTSLRHQLQEVTSERDVLKEKLSAVSCEKAEQAETLYKLRNYIGTHTGGEEQHTLIEKLQKEKEALCVSVDLLNIRVKSANDILRLQERELEQQCDPLHRDRSVGLLSLWREKVFMLLVQLRSKESQLHIENTQLHHTVSDLQQEVQKLQCQINLLQHNVQDKSAQLQLHDIHTQELQQKLCSAVDEIERLKKHKESSETSTARITDIVHRMSVCVGEWESQVEAAQCQMSVLTQRLEFANTRLHTVH</sequence>
<evidence type="ECO:0000256" key="1">
    <source>
        <dbReference type="ARBA" id="ARBA00003936"/>
    </source>
</evidence>
<evidence type="ECO:0000256" key="11">
    <source>
        <dbReference type="SAM" id="Coils"/>
    </source>
</evidence>
<dbReference type="EMBL" id="QNUK01001650">
    <property type="protein sequence ID" value="KAF5880113.1"/>
    <property type="molecule type" value="Genomic_DNA"/>
</dbReference>
<keyword evidence="8 11" id="KW-0175">Coiled coil</keyword>
<dbReference type="OrthoDB" id="193258at2759"/>
<dbReference type="PANTHER" id="PTHR46822:SF1">
    <property type="entry name" value="COILED-COIL ALPHA-HELICAL ROD PROTEIN 1"/>
    <property type="match status" value="1"/>
</dbReference>
<dbReference type="Gene3D" id="1.20.5.1000">
    <property type="entry name" value="arf6 gtpase in complex with a specific effector, jip4"/>
    <property type="match status" value="1"/>
</dbReference>
<dbReference type="Pfam" id="PF07111">
    <property type="entry name" value="HCR"/>
    <property type="match status" value="1"/>
</dbReference>
<evidence type="ECO:0000256" key="2">
    <source>
        <dbReference type="ARBA" id="ARBA00004123"/>
    </source>
</evidence>
<evidence type="ECO:0000256" key="10">
    <source>
        <dbReference type="ARBA" id="ARBA00031932"/>
    </source>
</evidence>
<keyword evidence="13" id="KW-1185">Reference proteome</keyword>
<feature type="coiled-coil region" evidence="11">
    <location>
        <begin position="311"/>
        <end position="345"/>
    </location>
</feature>
<keyword evidence="9" id="KW-0539">Nucleus</keyword>
<keyword evidence="6" id="KW-0963">Cytoplasm</keyword>
<reference evidence="12" key="1">
    <citation type="submission" date="2020-07" db="EMBL/GenBank/DDBJ databases">
        <title>Clarias magur genome sequencing, assembly and annotation.</title>
        <authorList>
            <person name="Kushwaha B."/>
            <person name="Kumar R."/>
            <person name="Das P."/>
            <person name="Joshi C.G."/>
            <person name="Kumar D."/>
            <person name="Nagpure N.S."/>
            <person name="Pandey M."/>
            <person name="Agarwal S."/>
            <person name="Srivastava S."/>
            <person name="Singh M."/>
            <person name="Sahoo L."/>
            <person name="Jayasankar P."/>
            <person name="Meher P.K."/>
            <person name="Koringa P.G."/>
            <person name="Iquebal M.A."/>
            <person name="Das S.P."/>
            <person name="Bit A."/>
            <person name="Patnaik S."/>
            <person name="Patel N."/>
            <person name="Shah T.M."/>
            <person name="Hinsu A."/>
            <person name="Jena J.K."/>
        </authorList>
    </citation>
    <scope>NUCLEOTIDE SEQUENCE</scope>
    <source>
        <strain evidence="12">CIFAMagur01</strain>
        <tissue evidence="12">Testis</tissue>
    </source>
</reference>
<comment type="function">
    <text evidence="1">May be a regulator of keratinocyte proliferation or differentiation.</text>
</comment>
<evidence type="ECO:0000256" key="3">
    <source>
        <dbReference type="ARBA" id="ARBA00004496"/>
    </source>
</evidence>
<feature type="non-terminal residue" evidence="12">
    <location>
        <position position="1"/>
    </location>
</feature>
<feature type="non-terminal residue" evidence="12">
    <location>
        <position position="427"/>
    </location>
</feature>
<gene>
    <name evidence="12" type="ORF">DAT39_023384</name>
</gene>
<dbReference type="Proteomes" id="UP000727407">
    <property type="component" value="Unassembled WGS sequence"/>
</dbReference>
<evidence type="ECO:0000313" key="12">
    <source>
        <dbReference type="EMBL" id="KAF5880113.1"/>
    </source>
</evidence>